<sequence length="285" mass="31062">MIRQHRSAHRSARTAMHVVILAVVSALSAPLLHAQPDTRTPPFNGIAHVALRVHDLATSVAFYEKLGFEQAFDLRKDNVPYESFLKINDTQFIELHAAAPTEPDTGLLSLCFEGADLQAINDDYRSHGLNPTPILKTNAGNLRFILGGPLQTSSPQTIEYTQYLAGSLHSEDQGKHLGPDRVGEKLIAVSVPMADPASARDFYINQLNFKPIANDPMSLHMPGESGQELEIIPATTGTHARMTLESSNLAKAARHLHKEGIFAVKNGATLTVIDPDGNVLILETR</sequence>
<evidence type="ECO:0000256" key="1">
    <source>
        <dbReference type="ARBA" id="ARBA00022723"/>
    </source>
</evidence>
<keyword evidence="5" id="KW-1185">Reference proteome</keyword>
<evidence type="ECO:0000313" key="4">
    <source>
        <dbReference type="EMBL" id="MBB5318590.1"/>
    </source>
</evidence>
<feature type="signal peptide" evidence="2">
    <location>
        <begin position="1"/>
        <end position="34"/>
    </location>
</feature>
<evidence type="ECO:0000256" key="2">
    <source>
        <dbReference type="SAM" id="SignalP"/>
    </source>
</evidence>
<name>A0A7W8IK08_9BACT</name>
<dbReference type="InterPro" id="IPR018146">
    <property type="entry name" value="Glyoxalase_1_CS"/>
</dbReference>
<dbReference type="InterPro" id="IPR037523">
    <property type="entry name" value="VOC_core"/>
</dbReference>
<dbReference type="EMBL" id="JACHDY010000005">
    <property type="protein sequence ID" value="MBB5318590.1"/>
    <property type="molecule type" value="Genomic_DNA"/>
</dbReference>
<feature type="chain" id="PRO_5031145617" description="VOC domain-containing protein" evidence="2">
    <location>
        <begin position="35"/>
        <end position="285"/>
    </location>
</feature>
<reference evidence="4" key="1">
    <citation type="submission" date="2020-08" db="EMBL/GenBank/DDBJ databases">
        <title>Genomic Encyclopedia of Type Strains, Phase IV (KMG-V): Genome sequencing to study the core and pangenomes of soil and plant-associated prokaryotes.</title>
        <authorList>
            <person name="Whitman W."/>
        </authorList>
    </citation>
    <scope>NUCLEOTIDE SEQUENCE [LARGE SCALE GENOMIC DNA]</scope>
    <source>
        <strain evidence="4">M8UP27</strain>
    </source>
</reference>
<dbReference type="GO" id="GO:0004462">
    <property type="term" value="F:lactoylglutathione lyase activity"/>
    <property type="evidence" value="ECO:0007669"/>
    <property type="project" value="InterPro"/>
</dbReference>
<dbReference type="SUPFAM" id="SSF54593">
    <property type="entry name" value="Glyoxalase/Bleomycin resistance protein/Dihydroxybiphenyl dioxygenase"/>
    <property type="match status" value="2"/>
</dbReference>
<accession>A0A7W8IK08</accession>
<dbReference type="AlphaFoldDB" id="A0A7W8IK08"/>
<organism evidence="4 5">
    <name type="scientific">Tunturiibacter empetritectus</name>
    <dbReference type="NCBI Taxonomy" id="3069691"/>
    <lineage>
        <taxon>Bacteria</taxon>
        <taxon>Pseudomonadati</taxon>
        <taxon>Acidobacteriota</taxon>
        <taxon>Terriglobia</taxon>
        <taxon>Terriglobales</taxon>
        <taxon>Acidobacteriaceae</taxon>
        <taxon>Tunturiibacter</taxon>
    </lineage>
</organism>
<dbReference type="GO" id="GO:0046872">
    <property type="term" value="F:metal ion binding"/>
    <property type="evidence" value="ECO:0007669"/>
    <property type="project" value="UniProtKB-KW"/>
</dbReference>
<dbReference type="PROSITE" id="PS51819">
    <property type="entry name" value="VOC"/>
    <property type="match status" value="1"/>
</dbReference>
<evidence type="ECO:0000313" key="5">
    <source>
        <dbReference type="Proteomes" id="UP000568106"/>
    </source>
</evidence>
<dbReference type="Pfam" id="PF00903">
    <property type="entry name" value="Glyoxalase"/>
    <property type="match status" value="1"/>
</dbReference>
<proteinExistence type="predicted"/>
<dbReference type="PROSITE" id="PS00934">
    <property type="entry name" value="GLYOXALASE_I_1"/>
    <property type="match status" value="1"/>
</dbReference>
<keyword evidence="2" id="KW-0732">Signal</keyword>
<dbReference type="Gene3D" id="3.10.180.10">
    <property type="entry name" value="2,3-Dihydroxybiphenyl 1,2-Dioxygenase, domain 1"/>
    <property type="match status" value="2"/>
</dbReference>
<protein>
    <recommendedName>
        <fullName evidence="3">VOC domain-containing protein</fullName>
    </recommendedName>
</protein>
<feature type="domain" description="VOC" evidence="3">
    <location>
        <begin position="45"/>
        <end position="163"/>
    </location>
</feature>
<keyword evidence="1" id="KW-0479">Metal-binding</keyword>
<evidence type="ECO:0000259" key="3">
    <source>
        <dbReference type="PROSITE" id="PS51819"/>
    </source>
</evidence>
<dbReference type="Proteomes" id="UP000568106">
    <property type="component" value="Unassembled WGS sequence"/>
</dbReference>
<gene>
    <name evidence="4" type="ORF">HDF09_003289</name>
</gene>
<dbReference type="InterPro" id="IPR029068">
    <property type="entry name" value="Glyas_Bleomycin-R_OHBP_Dase"/>
</dbReference>
<dbReference type="InterPro" id="IPR004360">
    <property type="entry name" value="Glyas_Fos-R_dOase_dom"/>
</dbReference>
<comment type="caution">
    <text evidence="4">The sequence shown here is derived from an EMBL/GenBank/DDBJ whole genome shotgun (WGS) entry which is preliminary data.</text>
</comment>